<evidence type="ECO:0000256" key="8">
    <source>
        <dbReference type="ARBA" id="ARBA00023136"/>
    </source>
</evidence>
<evidence type="ECO:0000256" key="7">
    <source>
        <dbReference type="ARBA" id="ARBA00022989"/>
    </source>
</evidence>
<dbReference type="Pfam" id="PF01235">
    <property type="entry name" value="Na_Ala_symp"/>
    <property type="match status" value="1"/>
</dbReference>
<dbReference type="EMBL" id="CP022741">
    <property type="protein sequence ID" value="ASU22957.1"/>
    <property type="molecule type" value="Genomic_DNA"/>
</dbReference>
<evidence type="ECO:0000256" key="9">
    <source>
        <dbReference type="RuleBase" id="RU363064"/>
    </source>
</evidence>
<dbReference type="GO" id="GO:0005886">
    <property type="term" value="C:plasma membrane"/>
    <property type="evidence" value="ECO:0007669"/>
    <property type="project" value="UniProtKB-SubCell"/>
</dbReference>
<keyword evidence="5 9" id="KW-0812">Transmembrane</keyword>
<keyword evidence="3 9" id="KW-0813">Transport</keyword>
<keyword evidence="8 9" id="KW-0472">Membrane</keyword>
<dbReference type="AlphaFoldDB" id="A0A223MZY3"/>
<evidence type="ECO:0000313" key="10">
    <source>
        <dbReference type="EMBL" id="ASU22957.1"/>
    </source>
</evidence>
<reference evidence="10 11" key="1">
    <citation type="submission" date="2017-08" db="EMBL/GenBank/DDBJ databases">
        <title>The Vibrio qinghaiensis sp.-Q67 is a luminous bacteria isolated firstly from Qinghai lake, Qinghai province, China, which has been proved to be very sensitive to detect environmental and food pollutants. Therefore, complete genome analysis of V. qinghaiensis sp.-Q67 highlights the potential application of this strain on detection of hazards in the contaminated environments.</title>
        <authorList>
            <person name="Gong L."/>
        </authorList>
    </citation>
    <scope>NUCLEOTIDE SEQUENCE [LARGE SCALE GENOMIC DNA]</scope>
    <source>
        <strain evidence="10 11">Q67</strain>
    </source>
</reference>
<evidence type="ECO:0000256" key="5">
    <source>
        <dbReference type="ARBA" id="ARBA00022692"/>
    </source>
</evidence>
<feature type="transmembrane region" description="Helical" evidence="9">
    <location>
        <begin position="236"/>
        <end position="257"/>
    </location>
</feature>
<proteinExistence type="inferred from homology"/>
<dbReference type="PRINTS" id="PR00175">
    <property type="entry name" value="NAALASMPORT"/>
</dbReference>
<evidence type="ECO:0000256" key="4">
    <source>
        <dbReference type="ARBA" id="ARBA00022475"/>
    </source>
</evidence>
<feature type="transmembrane region" description="Helical" evidence="9">
    <location>
        <begin position="204"/>
        <end position="224"/>
    </location>
</feature>
<feature type="transmembrane region" description="Helical" evidence="9">
    <location>
        <begin position="137"/>
        <end position="158"/>
    </location>
</feature>
<dbReference type="GO" id="GO:0005283">
    <property type="term" value="F:amino acid:sodium symporter activity"/>
    <property type="evidence" value="ECO:0007669"/>
    <property type="project" value="InterPro"/>
</dbReference>
<dbReference type="KEGG" id="vqi:CCZ37_10300"/>
<feature type="transmembrane region" description="Helical" evidence="9">
    <location>
        <begin position="418"/>
        <end position="438"/>
    </location>
</feature>
<dbReference type="NCBIfam" id="TIGR00835">
    <property type="entry name" value="agcS"/>
    <property type="match status" value="1"/>
</dbReference>
<evidence type="ECO:0000256" key="2">
    <source>
        <dbReference type="ARBA" id="ARBA00009261"/>
    </source>
</evidence>
<comment type="similarity">
    <text evidence="2 9">Belongs to the alanine or glycine:cation symporter (AGCS) (TC 2.A.25) family.</text>
</comment>
<keyword evidence="4" id="KW-1003">Cell membrane</keyword>
<dbReference type="InterPro" id="IPR001463">
    <property type="entry name" value="Na/Ala_symport"/>
</dbReference>
<keyword evidence="6 9" id="KW-0769">Symport</keyword>
<accession>A0A223MZY3</accession>
<comment type="subcellular location">
    <subcellularLocation>
        <location evidence="9">Cell inner membrane</location>
        <topology evidence="9">Multi-pass membrane protein</topology>
    </subcellularLocation>
    <subcellularLocation>
        <location evidence="1">Cell membrane</location>
        <topology evidence="1">Multi-pass membrane protein</topology>
    </subcellularLocation>
</comment>
<dbReference type="PROSITE" id="PS00873">
    <property type="entry name" value="NA_ALANINE_SYMP"/>
    <property type="match status" value="1"/>
</dbReference>
<evidence type="ECO:0000256" key="1">
    <source>
        <dbReference type="ARBA" id="ARBA00004651"/>
    </source>
</evidence>
<dbReference type="RefSeq" id="WP_094500464.1">
    <property type="nucleotide sequence ID" value="NZ_CAWNHI010000001.1"/>
</dbReference>
<evidence type="ECO:0000256" key="6">
    <source>
        <dbReference type="ARBA" id="ARBA00022847"/>
    </source>
</evidence>
<feature type="transmembrane region" description="Helical" evidence="9">
    <location>
        <begin position="301"/>
        <end position="320"/>
    </location>
</feature>
<sequence length="474" mass="51045">MTDLINLMNDLLWGSILVYLLVGVGVYFTVRLGFIQFRHFGHMFSVLKNSRKADKAGISSFQALCTSLAARVGTGNMAGVAVALTVGGPGAIFWMWLIAMLGMATSFAESTLAQLYKTRDKDGNYRGGPAYYMEKGLGMRWMGVLFSIFLIIAFGLVFNAVQANSIAGAMKNAFGFDPLYVGIFIVAISAFVIFGGIRKIARTAELIVPFMALAYLAIAMFVMVTNIEKLPAVLSLIFKSAFGLQEAAAGGLGYAIAQAMINGIKRGLFSNEAGMGSAPNAAASATPYPPHPASQGYVQMLGVFIDTIVICSATVAIILMSGEYVPHGEITGIELTQRALSSQVGSWGGIFVAFAIFFFAFTSIIANYSYAETNLIFLEHNNKKGLTLFRIVFLAMVMFGSLATLPTVWAMADVSMGLMAIVNLVAIILLSGIVIKLAKDYNRQLAAGKVPTFDANDYPELKSQLEDGIWYNNK</sequence>
<feature type="transmembrane region" description="Helical" evidence="9">
    <location>
        <begin position="178"/>
        <end position="197"/>
    </location>
</feature>
<evidence type="ECO:0000313" key="11">
    <source>
        <dbReference type="Proteomes" id="UP000215148"/>
    </source>
</evidence>
<dbReference type="PANTHER" id="PTHR30330:SF1">
    <property type="entry name" value="AMINO-ACID CARRIER PROTEIN ALST"/>
    <property type="match status" value="1"/>
</dbReference>
<dbReference type="FunFam" id="1.20.1740.10:FF:000004">
    <property type="entry name" value="Sodium:alanine symporter family protein"/>
    <property type="match status" value="1"/>
</dbReference>
<dbReference type="PANTHER" id="PTHR30330">
    <property type="entry name" value="AGSS FAMILY TRANSPORTER, SODIUM-ALANINE"/>
    <property type="match status" value="1"/>
</dbReference>
<dbReference type="Gene3D" id="1.20.1740.10">
    <property type="entry name" value="Amino acid/polyamine transporter I"/>
    <property type="match status" value="1"/>
</dbReference>
<keyword evidence="7 9" id="KW-1133">Transmembrane helix</keyword>
<organism evidence="10 11">
    <name type="scientific">Vibrio qinghaiensis</name>
    <dbReference type="NCBI Taxonomy" id="2025808"/>
    <lineage>
        <taxon>Bacteria</taxon>
        <taxon>Pseudomonadati</taxon>
        <taxon>Pseudomonadota</taxon>
        <taxon>Gammaproteobacteria</taxon>
        <taxon>Vibrionales</taxon>
        <taxon>Vibrionaceae</taxon>
        <taxon>Vibrio</taxon>
    </lineage>
</organism>
<keyword evidence="9" id="KW-0997">Cell inner membrane</keyword>
<evidence type="ECO:0000256" key="3">
    <source>
        <dbReference type="ARBA" id="ARBA00022448"/>
    </source>
</evidence>
<feature type="transmembrane region" description="Helical" evidence="9">
    <location>
        <begin position="391"/>
        <end position="412"/>
    </location>
</feature>
<keyword evidence="11" id="KW-1185">Reference proteome</keyword>
<feature type="transmembrane region" description="Helical" evidence="9">
    <location>
        <begin position="347"/>
        <end position="370"/>
    </location>
</feature>
<name>A0A223MZY3_9VIBR</name>
<feature type="transmembrane region" description="Helical" evidence="9">
    <location>
        <begin position="12"/>
        <end position="35"/>
    </location>
</feature>
<dbReference type="Proteomes" id="UP000215148">
    <property type="component" value="Chromosome 1"/>
</dbReference>
<gene>
    <name evidence="10" type="ORF">CCZ37_10300</name>
</gene>
<protein>
    <submittedName>
        <fullName evidence="10">Sodium:alanine symporter family protein</fullName>
    </submittedName>
</protein>